<evidence type="ECO:0000256" key="1">
    <source>
        <dbReference type="ARBA" id="ARBA00001933"/>
    </source>
</evidence>
<dbReference type="AlphaFoldDB" id="A0A1M7ZQ99"/>
<dbReference type="Gene3D" id="3.40.50.1100">
    <property type="match status" value="2"/>
</dbReference>
<dbReference type="STRING" id="1123029.SAMN02745172_03757"/>
<dbReference type="InterPro" id="IPR000634">
    <property type="entry name" value="Ser/Thr_deHydtase_PyrdxlP-BS"/>
</dbReference>
<evidence type="ECO:0000313" key="6">
    <source>
        <dbReference type="EMBL" id="SHO67093.1"/>
    </source>
</evidence>
<evidence type="ECO:0000259" key="5">
    <source>
        <dbReference type="Pfam" id="PF00291"/>
    </source>
</evidence>
<dbReference type="GO" id="GO:0006565">
    <property type="term" value="P:L-serine catabolic process"/>
    <property type="evidence" value="ECO:0007669"/>
    <property type="project" value="TreeGrafter"/>
</dbReference>
<dbReference type="GO" id="GO:0009097">
    <property type="term" value="P:isoleucine biosynthetic process"/>
    <property type="evidence" value="ECO:0007669"/>
    <property type="project" value="TreeGrafter"/>
</dbReference>
<evidence type="ECO:0000313" key="7">
    <source>
        <dbReference type="Proteomes" id="UP000186406"/>
    </source>
</evidence>
<dbReference type="FunFam" id="3.40.50.1100:FF:000005">
    <property type="entry name" value="Threonine dehydratase catabolic"/>
    <property type="match status" value="1"/>
</dbReference>
<dbReference type="GO" id="GO:0006567">
    <property type="term" value="P:L-threonine catabolic process"/>
    <property type="evidence" value="ECO:0007669"/>
    <property type="project" value="TreeGrafter"/>
</dbReference>
<accession>A0A1M7ZQ99</accession>
<name>A0A1M7ZQ99_9HYPH</name>
<dbReference type="OrthoDB" id="9811476at2"/>
<feature type="domain" description="Tryptophan synthase beta chain-like PALP" evidence="5">
    <location>
        <begin position="25"/>
        <end position="315"/>
    </location>
</feature>
<dbReference type="Pfam" id="PF00291">
    <property type="entry name" value="PALP"/>
    <property type="match status" value="1"/>
</dbReference>
<keyword evidence="3" id="KW-0663">Pyridoxal phosphate</keyword>
<evidence type="ECO:0000256" key="2">
    <source>
        <dbReference type="ARBA" id="ARBA00010869"/>
    </source>
</evidence>
<organism evidence="6 7">
    <name type="scientific">Pseudoxanthobacter soli DSM 19599</name>
    <dbReference type="NCBI Taxonomy" id="1123029"/>
    <lineage>
        <taxon>Bacteria</taxon>
        <taxon>Pseudomonadati</taxon>
        <taxon>Pseudomonadota</taxon>
        <taxon>Alphaproteobacteria</taxon>
        <taxon>Hyphomicrobiales</taxon>
        <taxon>Segnochrobactraceae</taxon>
        <taxon>Pseudoxanthobacter</taxon>
    </lineage>
</organism>
<evidence type="ECO:0000256" key="3">
    <source>
        <dbReference type="ARBA" id="ARBA00022898"/>
    </source>
</evidence>
<dbReference type="EMBL" id="FRXO01000010">
    <property type="protein sequence ID" value="SHO67093.1"/>
    <property type="molecule type" value="Genomic_DNA"/>
</dbReference>
<dbReference type="Proteomes" id="UP000186406">
    <property type="component" value="Unassembled WGS sequence"/>
</dbReference>
<dbReference type="InterPro" id="IPR001926">
    <property type="entry name" value="TrpB-like_PALP"/>
</dbReference>
<dbReference type="PANTHER" id="PTHR48078">
    <property type="entry name" value="THREONINE DEHYDRATASE, MITOCHONDRIAL-RELATED"/>
    <property type="match status" value="1"/>
</dbReference>
<dbReference type="CDD" id="cd01562">
    <property type="entry name" value="Thr-dehyd"/>
    <property type="match status" value="1"/>
</dbReference>
<reference evidence="6 7" key="1">
    <citation type="submission" date="2016-12" db="EMBL/GenBank/DDBJ databases">
        <authorList>
            <person name="Song W.-J."/>
            <person name="Kurnit D.M."/>
        </authorList>
    </citation>
    <scope>NUCLEOTIDE SEQUENCE [LARGE SCALE GENOMIC DNA]</scope>
    <source>
        <strain evidence="6 7">DSM 19599</strain>
    </source>
</reference>
<proteinExistence type="inferred from homology"/>
<dbReference type="GO" id="GO:0030170">
    <property type="term" value="F:pyridoxal phosphate binding"/>
    <property type="evidence" value="ECO:0007669"/>
    <property type="project" value="InterPro"/>
</dbReference>
<dbReference type="RefSeq" id="WP_084564914.1">
    <property type="nucleotide sequence ID" value="NZ_FRXO01000010.1"/>
</dbReference>
<comment type="cofactor">
    <cofactor evidence="1">
        <name>pyridoxal 5'-phosphate</name>
        <dbReference type="ChEBI" id="CHEBI:597326"/>
    </cofactor>
</comment>
<dbReference type="PANTHER" id="PTHR48078:SF6">
    <property type="entry name" value="L-THREONINE DEHYDRATASE CATABOLIC TDCB"/>
    <property type="match status" value="1"/>
</dbReference>
<keyword evidence="4" id="KW-0456">Lyase</keyword>
<keyword evidence="7" id="KW-1185">Reference proteome</keyword>
<evidence type="ECO:0000256" key="4">
    <source>
        <dbReference type="ARBA" id="ARBA00023239"/>
    </source>
</evidence>
<gene>
    <name evidence="6" type="ORF">SAMN02745172_03757</name>
</gene>
<protein>
    <submittedName>
        <fullName evidence="6">Threonine dehydratase</fullName>
    </submittedName>
</protein>
<dbReference type="SUPFAM" id="SSF53686">
    <property type="entry name" value="Tryptophan synthase beta subunit-like PLP-dependent enzymes"/>
    <property type="match status" value="1"/>
</dbReference>
<comment type="similarity">
    <text evidence="2">Belongs to the serine/threonine dehydratase family.</text>
</comment>
<dbReference type="GO" id="GO:0004794">
    <property type="term" value="F:threonine deaminase activity"/>
    <property type="evidence" value="ECO:0007669"/>
    <property type="project" value="TreeGrafter"/>
</dbReference>
<dbReference type="InterPro" id="IPR036052">
    <property type="entry name" value="TrpB-like_PALP_sf"/>
</dbReference>
<sequence length="329" mass="33839">MTVHPLPPPNFSDIEAAARRLEGAAVKTPLLPASELSRLTGANVFVKAECLQRTGSFKFRGAFNRLSLIDADVRQRGVVACSSGNHAQGVAAAAALYEVPATIVMPRDAPASKIARTRRLGAEVVLYDRRTEDREAISHAIAEKTGATFVHPYDDPGVMAGQGTVGLEIVAQSATLGIVPDFVLAPASGGGLIGGIALAIHETFHQTQVVVVEPEGFDDHGRSLAAGKRVSNAEPSGSVCDALMAQTPGRVTFAVNSRHLAGGAAVSDAEALAAVAHGVRELKLVIEPGGAVGLAALLSGKLDVAGRTVVVVASGGNIDDDMLVRALTA</sequence>
<dbReference type="PROSITE" id="PS00165">
    <property type="entry name" value="DEHYDRATASE_SER_THR"/>
    <property type="match status" value="1"/>
</dbReference>
<dbReference type="GO" id="GO:0003941">
    <property type="term" value="F:L-serine ammonia-lyase activity"/>
    <property type="evidence" value="ECO:0007669"/>
    <property type="project" value="TreeGrafter"/>
</dbReference>
<dbReference type="InterPro" id="IPR050147">
    <property type="entry name" value="Ser/Thr_Dehydratase"/>
</dbReference>